<dbReference type="GO" id="GO:0016757">
    <property type="term" value="F:glycosyltransferase activity"/>
    <property type="evidence" value="ECO:0007669"/>
    <property type="project" value="TreeGrafter"/>
</dbReference>
<feature type="domain" description="Glycosyltransferase subfamily 4-like N-terminal" evidence="1">
    <location>
        <begin position="44"/>
        <end position="135"/>
    </location>
</feature>
<gene>
    <name evidence="2" type="ORF">A2678_01590</name>
</gene>
<dbReference type="InterPro" id="IPR050194">
    <property type="entry name" value="Glycosyltransferase_grp1"/>
</dbReference>
<dbReference type="SUPFAM" id="SSF53756">
    <property type="entry name" value="UDP-Glycosyltransferase/glycogen phosphorylase"/>
    <property type="match status" value="1"/>
</dbReference>
<organism evidence="2 3">
    <name type="scientific">Candidatus Kaiserbacteria bacterium RIFCSPHIGHO2_01_FULL_53_31</name>
    <dbReference type="NCBI Taxonomy" id="1798481"/>
    <lineage>
        <taxon>Bacteria</taxon>
        <taxon>Candidatus Kaiseribacteriota</taxon>
    </lineage>
</organism>
<comment type="caution">
    <text evidence="2">The sequence shown here is derived from an EMBL/GenBank/DDBJ whole genome shotgun (WGS) entry which is preliminary data.</text>
</comment>
<evidence type="ECO:0000313" key="3">
    <source>
        <dbReference type="Proteomes" id="UP000178815"/>
    </source>
</evidence>
<dbReference type="STRING" id="1798481.A2678_01590"/>
<dbReference type="Pfam" id="PF13579">
    <property type="entry name" value="Glyco_trans_4_4"/>
    <property type="match status" value="1"/>
</dbReference>
<evidence type="ECO:0000313" key="2">
    <source>
        <dbReference type="EMBL" id="OGG48258.1"/>
    </source>
</evidence>
<dbReference type="InterPro" id="IPR028098">
    <property type="entry name" value="Glyco_trans_4-like_N"/>
</dbReference>
<dbReference type="AlphaFoldDB" id="A0A1F6CGK2"/>
<dbReference type="Proteomes" id="UP000178815">
    <property type="component" value="Unassembled WGS sequence"/>
</dbReference>
<dbReference type="EMBL" id="MFKU01000016">
    <property type="protein sequence ID" value="OGG48258.1"/>
    <property type="molecule type" value="Genomic_DNA"/>
</dbReference>
<evidence type="ECO:0000259" key="1">
    <source>
        <dbReference type="Pfam" id="PF13579"/>
    </source>
</evidence>
<proteinExistence type="predicted"/>
<dbReference type="PANTHER" id="PTHR45947:SF3">
    <property type="entry name" value="SULFOQUINOVOSYL TRANSFERASE SQD2"/>
    <property type="match status" value="1"/>
</dbReference>
<sequence length="307" mass="34062">MKVLMISGDPNLLKNGSAVRERHSMLVDVVGCLDVFVWPSAHGIAEIWRAARQNRYDVITAQDPFWRGMLGWLVARGTGARLNLQLHADLDGQSLSKRLLARFSLRRADSIRVVSERTKAQVMRLNVRTRITVLPVFIEVHRMQDETRTSHPRFARTILWIGRFEREKDPLAALEILREVLKTYPTAGLIMLGSGSLESQVKDTAQDLPIEFPGWQNPGPYFALSDVVVSTSSHESFGASIVEALAAGVPVVAPDVGIAREAGAFVVPRCELAAKVSDVLSNPVRGKLLLNLPSAEEWGKQWRESLV</sequence>
<name>A0A1F6CGK2_9BACT</name>
<dbReference type="Pfam" id="PF13692">
    <property type="entry name" value="Glyco_trans_1_4"/>
    <property type="match status" value="1"/>
</dbReference>
<protein>
    <recommendedName>
        <fullName evidence="1">Glycosyltransferase subfamily 4-like N-terminal domain-containing protein</fullName>
    </recommendedName>
</protein>
<accession>A0A1F6CGK2</accession>
<dbReference type="PANTHER" id="PTHR45947">
    <property type="entry name" value="SULFOQUINOVOSYL TRANSFERASE SQD2"/>
    <property type="match status" value="1"/>
</dbReference>
<dbReference type="Gene3D" id="3.40.50.2000">
    <property type="entry name" value="Glycogen Phosphorylase B"/>
    <property type="match status" value="2"/>
</dbReference>
<reference evidence="2 3" key="1">
    <citation type="journal article" date="2016" name="Nat. Commun.">
        <title>Thousands of microbial genomes shed light on interconnected biogeochemical processes in an aquifer system.</title>
        <authorList>
            <person name="Anantharaman K."/>
            <person name="Brown C.T."/>
            <person name="Hug L.A."/>
            <person name="Sharon I."/>
            <person name="Castelle C.J."/>
            <person name="Probst A.J."/>
            <person name="Thomas B.C."/>
            <person name="Singh A."/>
            <person name="Wilkins M.J."/>
            <person name="Karaoz U."/>
            <person name="Brodie E.L."/>
            <person name="Williams K.H."/>
            <person name="Hubbard S.S."/>
            <person name="Banfield J.F."/>
        </authorList>
    </citation>
    <scope>NUCLEOTIDE SEQUENCE [LARGE SCALE GENOMIC DNA]</scope>
</reference>